<organism evidence="1">
    <name type="scientific">Arion vulgaris</name>
    <dbReference type="NCBI Taxonomy" id="1028688"/>
    <lineage>
        <taxon>Eukaryota</taxon>
        <taxon>Metazoa</taxon>
        <taxon>Spiralia</taxon>
        <taxon>Lophotrochozoa</taxon>
        <taxon>Mollusca</taxon>
        <taxon>Gastropoda</taxon>
        <taxon>Heterobranchia</taxon>
        <taxon>Euthyneura</taxon>
        <taxon>Panpulmonata</taxon>
        <taxon>Eupulmonata</taxon>
        <taxon>Stylommatophora</taxon>
        <taxon>Helicina</taxon>
        <taxon>Arionoidea</taxon>
        <taxon>Arionidae</taxon>
        <taxon>Arion</taxon>
    </lineage>
</organism>
<dbReference type="AlphaFoldDB" id="A0A0B7BU97"/>
<sequence>LLSSLITGDHIKKSKLRSMSLVDFGSISGIDYAIHDVCDCILVITNVVFSATPKKESSCKVVGPQCEQEDYHQT</sequence>
<proteinExistence type="predicted"/>
<gene>
    <name evidence="1" type="primary">ORF212539</name>
</gene>
<accession>A0A0B7BU97</accession>
<evidence type="ECO:0000313" key="1">
    <source>
        <dbReference type="EMBL" id="CEK96563.1"/>
    </source>
</evidence>
<dbReference type="EMBL" id="HACG01049698">
    <property type="protein sequence ID" value="CEK96563.1"/>
    <property type="molecule type" value="Transcribed_RNA"/>
</dbReference>
<protein>
    <submittedName>
        <fullName evidence="1">Uncharacterized protein</fullName>
    </submittedName>
</protein>
<feature type="non-terminal residue" evidence="1">
    <location>
        <position position="1"/>
    </location>
</feature>
<name>A0A0B7BU97_9EUPU</name>
<reference evidence="1" key="1">
    <citation type="submission" date="2014-12" db="EMBL/GenBank/DDBJ databases">
        <title>Insight into the proteome of Arion vulgaris.</title>
        <authorList>
            <person name="Aradska J."/>
            <person name="Bulat T."/>
            <person name="Smidak R."/>
            <person name="Sarate P."/>
            <person name="Gangsoo J."/>
            <person name="Sialana F."/>
            <person name="Bilban M."/>
            <person name="Lubec G."/>
        </authorList>
    </citation>
    <scope>NUCLEOTIDE SEQUENCE</scope>
    <source>
        <tissue evidence="1">Skin</tissue>
    </source>
</reference>